<dbReference type="PANTHER" id="PTHR47433:SF1">
    <property type="entry name" value="VACUOLAR PROTEIN SORTING-ASSOCIATED PROTEIN 17"/>
    <property type="match status" value="1"/>
</dbReference>
<feature type="domain" description="PX" evidence="3">
    <location>
        <begin position="109"/>
        <end position="227"/>
    </location>
</feature>
<feature type="compositionally biased region" description="Low complexity" evidence="2">
    <location>
        <begin position="76"/>
        <end position="88"/>
    </location>
</feature>
<reference evidence="4 5" key="1">
    <citation type="submission" date="2020-05" db="EMBL/GenBank/DDBJ databases">
        <authorList>
            <person name="Casaregola S."/>
            <person name="Devillers H."/>
            <person name="Grondin C."/>
        </authorList>
    </citation>
    <scope>NUCLEOTIDE SEQUENCE [LARGE SCALE GENOMIC DNA]</scope>
    <source>
        <strain evidence="4 5">CLIB 1767</strain>
    </source>
</reference>
<keyword evidence="1" id="KW-0813">Transport</keyword>
<dbReference type="EMBL" id="CAEFZW010000001">
    <property type="protein sequence ID" value="CAB4252045.1"/>
    <property type="molecule type" value="Genomic_DNA"/>
</dbReference>
<dbReference type="GO" id="GO:0006886">
    <property type="term" value="P:intracellular protein transport"/>
    <property type="evidence" value="ECO:0007669"/>
    <property type="project" value="TreeGrafter"/>
</dbReference>
<dbReference type="RefSeq" id="XP_041404084.1">
    <property type="nucleotide sequence ID" value="XM_041548150.1"/>
</dbReference>
<evidence type="ECO:0000256" key="2">
    <source>
        <dbReference type="SAM" id="MobiDB-lite"/>
    </source>
</evidence>
<comment type="similarity">
    <text evidence="1">Belongs to the VPS17 family.</text>
</comment>
<dbReference type="InterPro" id="IPR014461">
    <property type="entry name" value="Retromer_complex_Vps17"/>
</dbReference>
<sequence length="571" mass="65206">MMSNVTYDDHDPLADNPFAEHSSAVTEPSHIHPPDDDEEEEQQQQQQQATTTTYDVNSNETQSYTSQEAIPPVDTPPVDTSPVDTPPDQGTERTIDIAKLLPERKNVGKYTLIVKVTGLERVGSISNKKENPTLIFDCSTNIPTFRKEKHKNLRKSTQEFQNLFKFLNNSIPESFIPSLPAPYTNYGINNEEDHDSTVSNYQQWFNRICIDPLVLRSEELAFFIESDYNSYIPINKPTTQVSGLKRKTLKQLAPPYDEVIELAEFRPMVKSLYVGIQTVQEKLLKASKSRRLLVQEENEFGQKFGILSGNNENEERLYKRYGKVMTAVGDINSIIATMDMATLYDGLEWIVKDTYVVKEALTNRHFVMRDLVQAQQSCKNKQETVRKLRSKRDTDPIKADNALRGLKIVTTTEQNLTLKLQRITGNMLIERKQWITWYEQWLAKSIKSYTLRRIEYERKKLSLLERVRSEVRRADMKGGLSRLGRHTVSHKHDEISQSTGGDSWTGEVRHHSQQEINDVSHTEFDKSLTIESNALPGAKTGPGEESSTRDSNMLDAKSAAHMLGISTYNGR</sequence>
<keyword evidence="5" id="KW-1185">Reference proteome</keyword>
<feature type="compositionally biased region" description="Polar residues" evidence="2">
    <location>
        <begin position="49"/>
        <end position="68"/>
    </location>
</feature>
<dbReference type="PANTHER" id="PTHR47433">
    <property type="entry name" value="VACUOLAR PROTEIN SORTING-ASSOCIATED PROTEIN 17"/>
    <property type="match status" value="1"/>
</dbReference>
<gene>
    <name evidence="4" type="ORF">KABA2_01S04752</name>
</gene>
<dbReference type="OrthoDB" id="9976382at2759"/>
<dbReference type="GO" id="GO:0005829">
    <property type="term" value="C:cytosol"/>
    <property type="evidence" value="ECO:0007669"/>
    <property type="project" value="GOC"/>
</dbReference>
<dbReference type="SMART" id="SM00312">
    <property type="entry name" value="PX"/>
    <property type="match status" value="1"/>
</dbReference>
<evidence type="ECO:0000313" key="4">
    <source>
        <dbReference type="EMBL" id="CAB4252045.1"/>
    </source>
</evidence>
<comment type="caution">
    <text evidence="4">The sequence shown here is derived from an EMBL/GenBank/DDBJ whole genome shotgun (WGS) entry which is preliminary data.</text>
</comment>
<dbReference type="InterPro" id="IPR037907">
    <property type="entry name" value="Vps17_PX"/>
</dbReference>
<evidence type="ECO:0000256" key="1">
    <source>
        <dbReference type="PIRNR" id="PIRNR011791"/>
    </source>
</evidence>
<feature type="region of interest" description="Disordered" evidence="2">
    <location>
        <begin position="529"/>
        <end position="551"/>
    </location>
</feature>
<feature type="region of interest" description="Disordered" evidence="2">
    <location>
        <begin position="481"/>
        <end position="515"/>
    </location>
</feature>
<keyword evidence="1" id="KW-0653">Protein transport</keyword>
<comment type="function">
    <text evidence="1">Component of the membrane-associated retromer complex which is essential in endosome-to-Golgi retrograde transport.</text>
</comment>
<dbReference type="Gene3D" id="3.30.1520.10">
    <property type="entry name" value="Phox-like domain"/>
    <property type="match status" value="1"/>
</dbReference>
<dbReference type="CDD" id="cd07625">
    <property type="entry name" value="BAR_Vps17p"/>
    <property type="match status" value="1"/>
</dbReference>
<organism evidence="4 5">
    <name type="scientific">Maudiozyma barnettii</name>
    <dbReference type="NCBI Taxonomy" id="61262"/>
    <lineage>
        <taxon>Eukaryota</taxon>
        <taxon>Fungi</taxon>
        <taxon>Dikarya</taxon>
        <taxon>Ascomycota</taxon>
        <taxon>Saccharomycotina</taxon>
        <taxon>Saccharomycetes</taxon>
        <taxon>Saccharomycetales</taxon>
        <taxon>Saccharomycetaceae</taxon>
        <taxon>Maudiozyma</taxon>
    </lineage>
</organism>
<dbReference type="InterPro" id="IPR036871">
    <property type="entry name" value="PX_dom_sf"/>
</dbReference>
<dbReference type="PIRSF" id="PIRSF011791">
    <property type="entry name" value="Vps17"/>
    <property type="match status" value="1"/>
</dbReference>
<evidence type="ECO:0000313" key="5">
    <source>
        <dbReference type="Proteomes" id="UP000644660"/>
    </source>
</evidence>
<proteinExistence type="inferred from homology"/>
<dbReference type="GO" id="GO:0005768">
    <property type="term" value="C:endosome"/>
    <property type="evidence" value="ECO:0007669"/>
    <property type="project" value="TreeGrafter"/>
</dbReference>
<dbReference type="AlphaFoldDB" id="A0A8H2VB61"/>
<dbReference type="GeneID" id="64855164"/>
<name>A0A8H2VB61_9SACH</name>
<dbReference type="GO" id="GO:0042147">
    <property type="term" value="P:retrograde transport, endosome to Golgi"/>
    <property type="evidence" value="ECO:0007669"/>
    <property type="project" value="InterPro"/>
</dbReference>
<dbReference type="Proteomes" id="UP000644660">
    <property type="component" value="Unassembled WGS sequence"/>
</dbReference>
<dbReference type="InterPro" id="IPR001683">
    <property type="entry name" value="PX_dom"/>
</dbReference>
<dbReference type="Gene3D" id="1.20.1270.60">
    <property type="entry name" value="Arfaptin homology (AH) domain/BAR domain"/>
    <property type="match status" value="1"/>
</dbReference>
<dbReference type="InterPro" id="IPR027267">
    <property type="entry name" value="AH/BAR_dom_sf"/>
</dbReference>
<dbReference type="GO" id="GO:0030905">
    <property type="term" value="C:retromer, tubulation complex"/>
    <property type="evidence" value="ECO:0007669"/>
    <property type="project" value="TreeGrafter"/>
</dbReference>
<feature type="region of interest" description="Disordered" evidence="2">
    <location>
        <begin position="1"/>
        <end position="91"/>
    </location>
</feature>
<protein>
    <recommendedName>
        <fullName evidence="1">Vacuolar protein sorting-associated protein 17</fullName>
    </recommendedName>
</protein>
<accession>A0A8H2VB61</accession>
<evidence type="ECO:0000259" key="3">
    <source>
        <dbReference type="SMART" id="SM00312"/>
    </source>
</evidence>
<comment type="subunit">
    <text evidence="1">Component of the retromer complex.</text>
</comment>
<dbReference type="CDD" id="cd06891">
    <property type="entry name" value="PX_Vps17p"/>
    <property type="match status" value="1"/>
</dbReference>
<dbReference type="SUPFAM" id="SSF64268">
    <property type="entry name" value="PX domain"/>
    <property type="match status" value="1"/>
</dbReference>
<dbReference type="Pfam" id="PF00787">
    <property type="entry name" value="PX"/>
    <property type="match status" value="1"/>
</dbReference>
<dbReference type="InterPro" id="IPR053055">
    <property type="entry name" value="VPS17"/>
</dbReference>
<dbReference type="GO" id="GO:0032266">
    <property type="term" value="F:phosphatidylinositol-3-phosphate binding"/>
    <property type="evidence" value="ECO:0007669"/>
    <property type="project" value="TreeGrafter"/>
</dbReference>